<keyword evidence="6 10" id="KW-0413">Isomerase</keyword>
<dbReference type="GO" id="GO:0009052">
    <property type="term" value="P:pentose-phosphate shunt, non-oxidative branch"/>
    <property type="evidence" value="ECO:0007669"/>
    <property type="project" value="InterPro"/>
</dbReference>
<evidence type="ECO:0000313" key="11">
    <source>
        <dbReference type="Proteomes" id="UP000187455"/>
    </source>
</evidence>
<organism evidence="10 11">
    <name type="scientific">Smittium mucronatum</name>
    <dbReference type="NCBI Taxonomy" id="133383"/>
    <lineage>
        <taxon>Eukaryota</taxon>
        <taxon>Fungi</taxon>
        <taxon>Fungi incertae sedis</taxon>
        <taxon>Zoopagomycota</taxon>
        <taxon>Kickxellomycotina</taxon>
        <taxon>Harpellomycetes</taxon>
        <taxon>Harpellales</taxon>
        <taxon>Legeriomycetaceae</taxon>
        <taxon>Smittium</taxon>
    </lineage>
</organism>
<proteinExistence type="inferred from homology"/>
<accession>A0A1R0GS05</accession>
<dbReference type="AlphaFoldDB" id="A0A1R0GS05"/>
<dbReference type="InterPro" id="IPR004788">
    <property type="entry name" value="Ribose5P_isomerase_type_A"/>
</dbReference>
<dbReference type="GO" id="GO:0005737">
    <property type="term" value="C:cytoplasm"/>
    <property type="evidence" value="ECO:0007669"/>
    <property type="project" value="TreeGrafter"/>
</dbReference>
<dbReference type="GO" id="GO:0006014">
    <property type="term" value="P:D-ribose metabolic process"/>
    <property type="evidence" value="ECO:0007669"/>
    <property type="project" value="TreeGrafter"/>
</dbReference>
<dbReference type="EC" id="5.3.1.6" evidence="4"/>
<dbReference type="Proteomes" id="UP000187455">
    <property type="component" value="Unassembled WGS sequence"/>
</dbReference>
<dbReference type="Pfam" id="PF06026">
    <property type="entry name" value="Rib_5-P_isom_A"/>
    <property type="match status" value="2"/>
</dbReference>
<reference evidence="10 11" key="1">
    <citation type="journal article" date="2016" name="Mol. Biol. Evol.">
        <title>Genome-Wide Survey of Gut Fungi (Harpellales) Reveals the First Horizontally Transferred Ubiquitin Gene from a Mosquito Host.</title>
        <authorList>
            <person name="Wang Y."/>
            <person name="White M.M."/>
            <person name="Kvist S."/>
            <person name="Moncalvo J.M."/>
        </authorList>
    </citation>
    <scope>NUCLEOTIDE SEQUENCE [LARGE SCALE GENOMIC DNA]</scope>
    <source>
        <strain evidence="10 11">ALG-7-W6</strain>
    </source>
</reference>
<comment type="similarity">
    <text evidence="3">Belongs to the ribose 5-phosphate isomerase family.</text>
</comment>
<dbReference type="OrthoDB" id="1555531at2759"/>
<dbReference type="InterPro" id="IPR037171">
    <property type="entry name" value="NagB/RpiA_transferase-like"/>
</dbReference>
<evidence type="ECO:0000313" key="9">
    <source>
        <dbReference type="EMBL" id="OLY79003.1"/>
    </source>
</evidence>
<dbReference type="STRING" id="133383.A0A1R0GS05"/>
<protein>
    <recommendedName>
        <fullName evidence="5">Ribose-5-phosphate isomerase</fullName>
        <ecNumber evidence="4">5.3.1.6</ecNumber>
    </recommendedName>
    <alternativeName>
        <fullName evidence="8">D-ribose-5-phosphate ketol-isomerase</fullName>
    </alternativeName>
    <alternativeName>
        <fullName evidence="7">Phosphoriboisomerase</fullName>
    </alternativeName>
</protein>
<dbReference type="CDD" id="cd01398">
    <property type="entry name" value="RPI_A"/>
    <property type="match status" value="1"/>
</dbReference>
<evidence type="ECO:0000313" key="10">
    <source>
        <dbReference type="EMBL" id="OLY79673.1"/>
    </source>
</evidence>
<dbReference type="GO" id="GO:0004751">
    <property type="term" value="F:ribose-5-phosphate isomerase activity"/>
    <property type="evidence" value="ECO:0007669"/>
    <property type="project" value="UniProtKB-EC"/>
</dbReference>
<dbReference type="PANTHER" id="PTHR11934">
    <property type="entry name" value="RIBOSE-5-PHOSPHATE ISOMERASE"/>
    <property type="match status" value="1"/>
</dbReference>
<dbReference type="PANTHER" id="PTHR11934:SF0">
    <property type="entry name" value="RIBOSE-5-PHOSPHATE ISOMERASE"/>
    <property type="match status" value="1"/>
</dbReference>
<evidence type="ECO:0000256" key="1">
    <source>
        <dbReference type="ARBA" id="ARBA00001713"/>
    </source>
</evidence>
<dbReference type="EMBL" id="LSSL01005151">
    <property type="protein sequence ID" value="OLY79003.1"/>
    <property type="molecule type" value="Genomic_DNA"/>
</dbReference>
<dbReference type="UniPathway" id="UPA00115">
    <property type="reaction ID" value="UER00412"/>
</dbReference>
<dbReference type="SUPFAM" id="SSF75445">
    <property type="entry name" value="D-ribose-5-phosphate isomerase (RpiA), lid domain"/>
    <property type="match status" value="1"/>
</dbReference>
<dbReference type="SUPFAM" id="SSF100950">
    <property type="entry name" value="NagB/RpiA/CoA transferase-like"/>
    <property type="match status" value="1"/>
</dbReference>
<evidence type="ECO:0000256" key="8">
    <source>
        <dbReference type="ARBA" id="ARBA00032273"/>
    </source>
</evidence>
<evidence type="ECO:0000256" key="2">
    <source>
        <dbReference type="ARBA" id="ARBA00004988"/>
    </source>
</evidence>
<comment type="pathway">
    <text evidence="2">Carbohydrate degradation; pentose phosphate pathway; D-ribose 5-phosphate from D-ribulose 5-phosphate (non-oxidative stage): step 1/1.</text>
</comment>
<dbReference type="EMBL" id="LSSL01004196">
    <property type="protein sequence ID" value="OLY79673.1"/>
    <property type="molecule type" value="Genomic_DNA"/>
</dbReference>
<evidence type="ECO:0000256" key="3">
    <source>
        <dbReference type="ARBA" id="ARBA00008088"/>
    </source>
</evidence>
<dbReference type="FunFam" id="3.40.50.1360:FF:000001">
    <property type="entry name" value="Ribose-5-phosphate isomerase A"/>
    <property type="match status" value="1"/>
</dbReference>
<evidence type="ECO:0000256" key="7">
    <source>
        <dbReference type="ARBA" id="ARBA00029734"/>
    </source>
</evidence>
<comment type="caution">
    <text evidence="10">The sequence shown here is derived from an EMBL/GenBank/DDBJ whole genome shotgun (WGS) entry which is preliminary data.</text>
</comment>
<evidence type="ECO:0000256" key="5">
    <source>
        <dbReference type="ARBA" id="ARBA00019150"/>
    </source>
</evidence>
<evidence type="ECO:0000256" key="6">
    <source>
        <dbReference type="ARBA" id="ARBA00023235"/>
    </source>
</evidence>
<comment type="catalytic activity">
    <reaction evidence="1">
        <text>aldehydo-D-ribose 5-phosphate = D-ribulose 5-phosphate</text>
        <dbReference type="Rhea" id="RHEA:14657"/>
        <dbReference type="ChEBI" id="CHEBI:58121"/>
        <dbReference type="ChEBI" id="CHEBI:58273"/>
        <dbReference type="EC" id="5.3.1.6"/>
    </reaction>
</comment>
<sequence>MSSKAQIIEHSKREAARAAVDKNVNLDVKVFGVGSGSTIVYAFERLVEMHQQGLVRKDLICIPTSYQARTLIQKSGIRCADLDEFPNVDVTIDGGDEVDHNLNAIKGGGAAHMREKAVAKASAKMVIVAGKIIPFVSFLFHEINMYRLCFTDFRKNSEFLGTQWTNGVPVEVIPFASEVVLQAILKLSPKSNPFSKFGVQTDGKDMFEFDVPKVEMRAAVKKAGPVVTDNGNLILDANFGKIYNPQLLELCLKQITGVVEVGLFSGVAKEAWFGNEDGTVSVKHV</sequence>
<dbReference type="Gene3D" id="3.30.70.260">
    <property type="match status" value="1"/>
</dbReference>
<evidence type="ECO:0000256" key="4">
    <source>
        <dbReference type="ARBA" id="ARBA00011959"/>
    </source>
</evidence>
<gene>
    <name evidence="10" type="ORF">AYI68_g6254</name>
    <name evidence="9" type="ORF">AYI68_g6935</name>
</gene>
<name>A0A1R0GS05_9FUNG</name>
<dbReference type="Gene3D" id="3.40.50.1360">
    <property type="match status" value="1"/>
</dbReference>
<keyword evidence="11" id="KW-1185">Reference proteome</keyword>
<reference evidence="10" key="2">
    <citation type="submission" date="2017-01" db="EMBL/GenBank/DDBJ databases">
        <authorList>
            <person name="Mah S.A."/>
            <person name="Swanson W.J."/>
            <person name="Moy G.W."/>
            <person name="Vacquier V.D."/>
        </authorList>
    </citation>
    <scope>NUCLEOTIDE SEQUENCE</scope>
    <source>
        <strain evidence="10">ALG-7-W6</strain>
    </source>
</reference>